<dbReference type="GO" id="GO:0004197">
    <property type="term" value="F:cysteine-type endopeptidase activity"/>
    <property type="evidence" value="ECO:0007669"/>
    <property type="project" value="InterPro"/>
</dbReference>
<keyword evidence="14" id="KW-1185">Reference proteome</keyword>
<evidence type="ECO:0000256" key="6">
    <source>
        <dbReference type="ARBA" id="ARBA00022807"/>
    </source>
</evidence>
<feature type="repeat" description="PPR" evidence="10">
    <location>
        <begin position="481"/>
        <end position="515"/>
    </location>
</feature>
<evidence type="ECO:0000256" key="11">
    <source>
        <dbReference type="SAM" id="SignalP"/>
    </source>
</evidence>
<dbReference type="Proteomes" id="UP000032180">
    <property type="component" value="Chromosome 12"/>
</dbReference>
<evidence type="ECO:0000256" key="8">
    <source>
        <dbReference type="ARBA" id="ARBA00023157"/>
    </source>
</evidence>
<evidence type="ECO:0000256" key="7">
    <source>
        <dbReference type="ARBA" id="ARBA00022946"/>
    </source>
</evidence>
<organism evidence="13 14">
    <name type="scientific">Leersia perrieri</name>
    <dbReference type="NCBI Taxonomy" id="77586"/>
    <lineage>
        <taxon>Eukaryota</taxon>
        <taxon>Viridiplantae</taxon>
        <taxon>Streptophyta</taxon>
        <taxon>Embryophyta</taxon>
        <taxon>Tracheophyta</taxon>
        <taxon>Spermatophyta</taxon>
        <taxon>Magnoliopsida</taxon>
        <taxon>Liliopsida</taxon>
        <taxon>Poales</taxon>
        <taxon>Poaceae</taxon>
        <taxon>BOP clade</taxon>
        <taxon>Oryzoideae</taxon>
        <taxon>Oryzeae</taxon>
        <taxon>Oryzinae</taxon>
        <taxon>Leersia</taxon>
    </lineage>
</organism>
<accession>A0A0D9XW08</accession>
<dbReference type="InterPro" id="IPR012599">
    <property type="entry name" value="Propeptide_C1A"/>
</dbReference>
<dbReference type="SMART" id="SM00645">
    <property type="entry name" value="Pept_C1"/>
    <property type="match status" value="1"/>
</dbReference>
<evidence type="ECO:0000259" key="12">
    <source>
        <dbReference type="SMART" id="SM00645"/>
    </source>
</evidence>
<dbReference type="GO" id="GO:0006508">
    <property type="term" value="P:proteolysis"/>
    <property type="evidence" value="ECO:0007669"/>
    <property type="project" value="UniProtKB-KW"/>
</dbReference>
<sequence length="554" mass="62339">MRMHLELLPLLLILVAAAPQPQAARAAKPIPNPQLMIKEGDSSRIIQDDIIKTITNHPNAGWMAAHNPYFANYTITQFKHILGVKPTPHSVLSGVHTKTYPSSLMLPKEFDARSAWSHCSTIGTILDQGHCGSCWAFGAVECLQDRFCIHFNMNISLSVNDLLACCGFMCGDGCDGGYPIMAWRYFVRNGVVTDECDPYFDQVGCKHPGCEPAYPTPVCEKKCKVQNQVWLEKKHFSVNAYRVNSDPHDIMAEVYQNGPVEVAFTVYEDFAHYKSGVYKHITGGMMGGHAVKLIGWGTTDAGEDYWLLANQWNRGWGDAGRLDDMEKILSAMLHSTTSKPDVWTMNIILSLFGNRGQLELMEKWYEKFRGYGIEPETRTLNILIGAYGKKRMYDKMSAVMEYMRKLAFPWTTATFNNIIDAFAEAGDAKNMEHTFNQMRAEGMKPDTKTFCCLINGFSNAGLFHKVVGMVKLAERLDVPMDTSFHNAVLAACVKAEDLMEMERVFRHMKQMQCVPDATTYSILVQAYHKEGMTDKIYGLQQENPTLVPTDIVHV</sequence>
<dbReference type="Gene3D" id="1.25.40.10">
    <property type="entry name" value="Tetratricopeptide repeat domain"/>
    <property type="match status" value="1"/>
</dbReference>
<proteinExistence type="inferred from homology"/>
<dbReference type="CDD" id="cd02620">
    <property type="entry name" value="Peptidase_C1A_CathepsinB"/>
    <property type="match status" value="1"/>
</dbReference>
<dbReference type="EnsemblPlants" id="LPERR12G00470.1">
    <property type="protein sequence ID" value="LPERR12G00470.1"/>
    <property type="gene ID" value="LPERR12G00470"/>
</dbReference>
<dbReference type="Gramene" id="LPERR12G00470.1">
    <property type="protein sequence ID" value="LPERR12G00470.1"/>
    <property type="gene ID" value="LPERR12G00470"/>
</dbReference>
<dbReference type="PROSITE" id="PS00139">
    <property type="entry name" value="THIOL_PROTEASE_CYS"/>
    <property type="match status" value="1"/>
</dbReference>
<evidence type="ECO:0000256" key="9">
    <source>
        <dbReference type="ARBA" id="ARBA00023180"/>
    </source>
</evidence>
<keyword evidence="7" id="KW-0809">Transit peptide</keyword>
<dbReference type="Pfam" id="PF13812">
    <property type="entry name" value="PPR_3"/>
    <property type="match status" value="1"/>
</dbReference>
<evidence type="ECO:0000256" key="1">
    <source>
        <dbReference type="ARBA" id="ARBA00007626"/>
    </source>
</evidence>
<evidence type="ECO:0000256" key="5">
    <source>
        <dbReference type="ARBA" id="ARBA00022801"/>
    </source>
</evidence>
<feature type="signal peptide" evidence="11">
    <location>
        <begin position="1"/>
        <end position="26"/>
    </location>
</feature>
<dbReference type="InterPro" id="IPR044179">
    <property type="entry name" value="PPR5-like"/>
</dbReference>
<feature type="repeat" description="PPR" evidence="10">
    <location>
        <begin position="341"/>
        <end position="375"/>
    </location>
</feature>
<dbReference type="PANTHER" id="PTHR47874">
    <property type="entry name" value="EXPRESSED PROTEIN"/>
    <property type="match status" value="1"/>
</dbReference>
<dbReference type="InterPro" id="IPR025660">
    <property type="entry name" value="Pept_his_AS"/>
</dbReference>
<dbReference type="STRING" id="77586.A0A0D9XW08"/>
<dbReference type="Pfam" id="PF08127">
    <property type="entry name" value="Propeptide_C1"/>
    <property type="match status" value="1"/>
</dbReference>
<comment type="similarity">
    <text evidence="1">Belongs to the PPR family. P subfamily.</text>
</comment>
<feature type="repeat" description="PPR" evidence="10">
    <location>
        <begin position="411"/>
        <end position="445"/>
    </location>
</feature>
<dbReference type="Pfam" id="PF00112">
    <property type="entry name" value="Peptidase_C1"/>
    <property type="match status" value="1"/>
</dbReference>
<protein>
    <recommendedName>
        <fullName evidence="12">Peptidase C1A papain C-terminal domain-containing protein</fullName>
    </recommendedName>
</protein>
<dbReference type="InterPro" id="IPR011990">
    <property type="entry name" value="TPR-like_helical_dom_sf"/>
</dbReference>
<feature type="domain" description="Peptidase C1A papain C-terminal" evidence="12">
    <location>
        <begin position="106"/>
        <end position="336"/>
    </location>
</feature>
<evidence type="ECO:0000256" key="10">
    <source>
        <dbReference type="PROSITE-ProRule" id="PRU00708"/>
    </source>
</evidence>
<dbReference type="eggNOG" id="KOG1543">
    <property type="taxonomic scope" value="Eukaryota"/>
</dbReference>
<dbReference type="PROSITE" id="PS00639">
    <property type="entry name" value="THIOL_PROTEASE_HIS"/>
    <property type="match status" value="1"/>
</dbReference>
<dbReference type="InterPro" id="IPR002885">
    <property type="entry name" value="PPR_rpt"/>
</dbReference>
<keyword evidence="6" id="KW-0788">Thiol protease</keyword>
<keyword evidence="3 11" id="KW-0732">Signal</keyword>
<reference evidence="13 14" key="1">
    <citation type="submission" date="2012-08" db="EMBL/GenBank/DDBJ databases">
        <title>Oryza genome evolution.</title>
        <authorList>
            <person name="Wing R.A."/>
        </authorList>
    </citation>
    <scope>NUCLEOTIDE SEQUENCE</scope>
</reference>
<evidence type="ECO:0000256" key="4">
    <source>
        <dbReference type="ARBA" id="ARBA00022737"/>
    </source>
</evidence>
<reference evidence="14" key="2">
    <citation type="submission" date="2013-12" db="EMBL/GenBank/DDBJ databases">
        <authorList>
            <person name="Yu Y."/>
            <person name="Lee S."/>
            <person name="de Baynast K."/>
            <person name="Wissotski M."/>
            <person name="Liu L."/>
            <person name="Talag J."/>
            <person name="Goicoechea J."/>
            <person name="Angelova A."/>
            <person name="Jetty R."/>
            <person name="Kudrna D."/>
            <person name="Golser W."/>
            <person name="Rivera L."/>
            <person name="Zhang J."/>
            <person name="Wing R."/>
        </authorList>
    </citation>
    <scope>NUCLEOTIDE SEQUENCE</scope>
</reference>
<dbReference type="FunFam" id="3.90.70.10:FF:000081">
    <property type="entry name" value="cathepsin B-like protease 2"/>
    <property type="match status" value="1"/>
</dbReference>
<evidence type="ECO:0000313" key="13">
    <source>
        <dbReference type="EnsemblPlants" id="LPERR12G00470.1"/>
    </source>
</evidence>
<dbReference type="InterPro" id="IPR057027">
    <property type="entry name" value="TPR_mt"/>
</dbReference>
<keyword evidence="4" id="KW-0677">Repeat</keyword>
<dbReference type="HOGENOM" id="CLU_492071_0_0_1"/>
<dbReference type="NCBIfam" id="TIGR00756">
    <property type="entry name" value="PPR"/>
    <property type="match status" value="3"/>
</dbReference>
<keyword evidence="5" id="KW-0378">Hydrolase</keyword>
<dbReference type="AlphaFoldDB" id="A0A0D9XW08"/>
<feature type="chain" id="PRO_5018703430" description="Peptidase C1A papain C-terminal domain-containing protein" evidence="11">
    <location>
        <begin position="27"/>
        <end position="554"/>
    </location>
</feature>
<dbReference type="InterPro" id="IPR000668">
    <property type="entry name" value="Peptidase_C1A_C"/>
</dbReference>
<evidence type="ECO:0000256" key="3">
    <source>
        <dbReference type="ARBA" id="ARBA00022729"/>
    </source>
</evidence>
<keyword evidence="9" id="KW-0325">Glycoprotein</keyword>
<dbReference type="Pfam" id="PF23276">
    <property type="entry name" value="TPR_24"/>
    <property type="match status" value="1"/>
</dbReference>
<dbReference type="PRINTS" id="PR00705">
    <property type="entry name" value="PAPAIN"/>
</dbReference>
<keyword evidence="8" id="KW-1015">Disulfide bond</keyword>
<dbReference type="Gene3D" id="3.90.70.10">
    <property type="entry name" value="Cysteine proteinases"/>
    <property type="match status" value="1"/>
</dbReference>
<dbReference type="PANTHER" id="PTHR47874:SF7">
    <property type="entry name" value="BNAA05G30910D PROTEIN"/>
    <property type="match status" value="1"/>
</dbReference>
<dbReference type="eggNOG" id="KOG4197">
    <property type="taxonomic scope" value="Eukaryota"/>
</dbReference>
<evidence type="ECO:0000313" key="14">
    <source>
        <dbReference type="Proteomes" id="UP000032180"/>
    </source>
</evidence>
<keyword evidence="2" id="KW-0645">Protease</keyword>
<dbReference type="SUPFAM" id="SSF54001">
    <property type="entry name" value="Cysteine proteinases"/>
    <property type="match status" value="1"/>
</dbReference>
<name>A0A0D9XW08_9ORYZ</name>
<dbReference type="GO" id="GO:0003729">
    <property type="term" value="F:mRNA binding"/>
    <property type="evidence" value="ECO:0007669"/>
    <property type="project" value="InterPro"/>
</dbReference>
<reference evidence="13" key="3">
    <citation type="submission" date="2015-04" db="UniProtKB">
        <authorList>
            <consortium name="EnsemblPlants"/>
        </authorList>
    </citation>
    <scope>IDENTIFICATION</scope>
</reference>
<evidence type="ECO:0000256" key="2">
    <source>
        <dbReference type="ARBA" id="ARBA00022670"/>
    </source>
</evidence>
<dbReference type="InterPro" id="IPR000169">
    <property type="entry name" value="Pept_cys_AS"/>
</dbReference>
<dbReference type="InterPro" id="IPR038765">
    <property type="entry name" value="Papain-like_cys_pep_sf"/>
</dbReference>
<dbReference type="PROSITE" id="PS51375">
    <property type="entry name" value="PPR"/>
    <property type="match status" value="3"/>
</dbReference>